<feature type="domain" description="Phosphoribosylformylglycinamidine synthase linker" evidence="11">
    <location>
        <begin position="13"/>
        <end position="57"/>
    </location>
</feature>
<feature type="binding site" evidence="8">
    <location>
        <position position="120"/>
    </location>
    <ligand>
        <name>substrate</name>
    </ligand>
</feature>
<dbReference type="NCBIfam" id="NF002290">
    <property type="entry name" value="PRK01213.1"/>
    <property type="match status" value="1"/>
</dbReference>
<comment type="catalytic activity">
    <reaction evidence="8">
        <text>N(2)-formyl-N(1)-(5-phospho-beta-D-ribosyl)glycinamide + L-glutamine + ATP + H2O = 2-formamido-N(1)-(5-O-phospho-beta-D-ribosyl)acetamidine + L-glutamate + ADP + phosphate + H(+)</text>
        <dbReference type="Rhea" id="RHEA:17129"/>
        <dbReference type="ChEBI" id="CHEBI:15377"/>
        <dbReference type="ChEBI" id="CHEBI:15378"/>
        <dbReference type="ChEBI" id="CHEBI:29985"/>
        <dbReference type="ChEBI" id="CHEBI:30616"/>
        <dbReference type="ChEBI" id="CHEBI:43474"/>
        <dbReference type="ChEBI" id="CHEBI:58359"/>
        <dbReference type="ChEBI" id="CHEBI:147286"/>
        <dbReference type="ChEBI" id="CHEBI:147287"/>
        <dbReference type="ChEBI" id="CHEBI:456216"/>
        <dbReference type="EC" id="6.3.5.3"/>
    </reaction>
</comment>
<dbReference type="InterPro" id="IPR010918">
    <property type="entry name" value="PurM-like_C_dom"/>
</dbReference>
<evidence type="ECO:0000259" key="9">
    <source>
        <dbReference type="Pfam" id="PF00586"/>
    </source>
</evidence>
<feature type="binding site" evidence="8">
    <location>
        <position position="95"/>
    </location>
    <ligand>
        <name>ATP</name>
        <dbReference type="ChEBI" id="CHEBI:30616"/>
    </ligand>
</feature>
<evidence type="ECO:0000256" key="1">
    <source>
        <dbReference type="ARBA" id="ARBA00022490"/>
    </source>
</evidence>
<feature type="domain" description="PurM-like C-terminal" evidence="10">
    <location>
        <begin position="206"/>
        <end position="358"/>
    </location>
</feature>
<dbReference type="InterPro" id="IPR041609">
    <property type="entry name" value="PurL_linker"/>
</dbReference>
<evidence type="ECO:0000259" key="10">
    <source>
        <dbReference type="Pfam" id="PF02769"/>
    </source>
</evidence>
<comment type="subcellular location">
    <subcellularLocation>
        <location evidence="8">Cytoplasm</location>
    </subcellularLocation>
</comment>
<dbReference type="Pfam" id="PF18072">
    <property type="entry name" value="FGAR-AT_linker"/>
    <property type="match status" value="1"/>
</dbReference>
<dbReference type="UniPathway" id="UPA00074">
    <property type="reaction ID" value="UER00128"/>
</dbReference>
<feature type="binding site" evidence="8">
    <location>
        <position position="121"/>
    </location>
    <ligand>
        <name>Mg(2+)</name>
        <dbReference type="ChEBI" id="CHEBI:18420"/>
        <label>2</label>
    </ligand>
</feature>
<keyword evidence="13" id="KW-1185">Reference proteome</keyword>
<comment type="similarity">
    <text evidence="8">Belongs to the FGAMS family.</text>
</comment>
<dbReference type="GO" id="GO:0004642">
    <property type="term" value="F:phosphoribosylformylglycinamidine synthase activity"/>
    <property type="evidence" value="ECO:0007669"/>
    <property type="project" value="UniProtKB-UniRule"/>
</dbReference>
<organism evidence="12 13">
    <name type="scientific">Oceanobacillus arenosus</name>
    <dbReference type="NCBI Taxonomy" id="1229153"/>
    <lineage>
        <taxon>Bacteria</taxon>
        <taxon>Bacillati</taxon>
        <taxon>Bacillota</taxon>
        <taxon>Bacilli</taxon>
        <taxon>Bacillales</taxon>
        <taxon>Bacillaceae</taxon>
        <taxon>Oceanobacillus</taxon>
    </lineage>
</organism>
<dbReference type="GO" id="GO:0006189">
    <property type="term" value="P:'de novo' IMP biosynthetic process"/>
    <property type="evidence" value="ECO:0007669"/>
    <property type="project" value="UniProtKB-UniRule"/>
</dbReference>
<dbReference type="PANTHER" id="PTHR43555">
    <property type="entry name" value="PHOSPHORIBOSYLFORMYLGLYCINAMIDINE SYNTHASE SUBUNIT PURL"/>
    <property type="match status" value="1"/>
</dbReference>
<dbReference type="RefSeq" id="WP_115772257.1">
    <property type="nucleotide sequence ID" value="NZ_PIOC01000010.1"/>
</dbReference>
<proteinExistence type="inferred from homology"/>
<evidence type="ECO:0000259" key="11">
    <source>
        <dbReference type="Pfam" id="PF18072"/>
    </source>
</evidence>
<keyword evidence="1 8" id="KW-0963">Cytoplasm</keyword>
<feature type="domain" description="PurM-like C-terminal" evidence="10">
    <location>
        <begin position="575"/>
        <end position="712"/>
    </location>
</feature>
<feature type="binding site" evidence="8">
    <location>
        <position position="499"/>
    </location>
    <ligand>
        <name>ATP</name>
        <dbReference type="ChEBI" id="CHEBI:30616"/>
    </ligand>
</feature>
<evidence type="ECO:0000313" key="12">
    <source>
        <dbReference type="EMBL" id="RDW20215.1"/>
    </source>
</evidence>
<dbReference type="GO" id="GO:0000287">
    <property type="term" value="F:magnesium ion binding"/>
    <property type="evidence" value="ECO:0007669"/>
    <property type="project" value="UniProtKB-UniRule"/>
</dbReference>
<dbReference type="GO" id="GO:0005524">
    <property type="term" value="F:ATP binding"/>
    <property type="evidence" value="ECO:0007669"/>
    <property type="project" value="UniProtKB-UniRule"/>
</dbReference>
<dbReference type="CDD" id="cd02204">
    <property type="entry name" value="PurL_repeat2"/>
    <property type="match status" value="1"/>
</dbReference>
<feature type="binding site" evidence="8">
    <location>
        <position position="56"/>
    </location>
    <ligand>
        <name>ATP</name>
        <dbReference type="ChEBI" id="CHEBI:30616"/>
    </ligand>
</feature>
<dbReference type="NCBIfam" id="TIGR01736">
    <property type="entry name" value="FGAM_synth_II"/>
    <property type="match status" value="1"/>
</dbReference>
<dbReference type="HAMAP" id="MF_00420">
    <property type="entry name" value="PurL_2"/>
    <property type="match status" value="1"/>
</dbReference>
<evidence type="ECO:0000256" key="2">
    <source>
        <dbReference type="ARBA" id="ARBA00022598"/>
    </source>
</evidence>
<dbReference type="Pfam" id="PF00586">
    <property type="entry name" value="AIRS"/>
    <property type="match status" value="2"/>
</dbReference>
<dbReference type="Proteomes" id="UP000257143">
    <property type="component" value="Unassembled WGS sequence"/>
</dbReference>
<evidence type="ECO:0000256" key="6">
    <source>
        <dbReference type="ARBA" id="ARBA00022840"/>
    </source>
</evidence>
<accession>A0A3D8PZP8</accession>
<feature type="active site" evidence="8">
    <location>
        <position position="53"/>
    </location>
</feature>
<keyword evidence="2 8" id="KW-0436">Ligase</keyword>
<protein>
    <recommendedName>
        <fullName evidence="8">Phosphoribosylformylglycinamidine synthase subunit PurL</fullName>
        <shortName evidence="8">FGAM synthase</shortName>
        <ecNumber evidence="8">6.3.5.3</ecNumber>
    </recommendedName>
    <alternativeName>
        <fullName evidence="8">Formylglycinamide ribonucleotide amidotransferase subunit II</fullName>
        <shortName evidence="8">FGAR amidotransferase II</shortName>
        <shortName evidence="8">FGAR-AT II</shortName>
    </alternativeName>
    <alternativeName>
        <fullName evidence="8">Glutamine amidotransferase PurL</fullName>
    </alternativeName>
    <alternativeName>
        <fullName evidence="8">Phosphoribosylformylglycinamidine synthase subunit II</fullName>
    </alternativeName>
</protein>
<comment type="function">
    <text evidence="8">Part of the phosphoribosylformylglycinamidine synthase complex involved in the purines biosynthetic pathway. Catalyzes the ATP-dependent conversion of formylglycinamide ribonucleotide (FGAR) and glutamine to yield formylglycinamidine ribonucleotide (FGAM) and glutamate. The FGAM synthase complex is composed of three subunits. PurQ produces an ammonia molecule by converting glutamine to glutamate. PurL transfers the ammonia molecule to FGAR to form FGAM in an ATP-dependent manner. PurS interacts with PurQ and PurL and is thought to assist in the transfer of the ammonia molecule from PurQ to PurL.</text>
</comment>
<keyword evidence="7 8" id="KW-0460">Magnesium</keyword>
<feature type="domain" description="PurM-like N-terminal" evidence="9">
    <location>
        <begin position="442"/>
        <end position="561"/>
    </location>
</feature>
<keyword evidence="6 8" id="KW-0067">ATP-binding</keyword>
<gene>
    <name evidence="8" type="primary">purL</name>
    <name evidence="12" type="ORF">CWR48_05800</name>
</gene>
<sequence length="741" mass="79260">MSQHKINPEQIGNEKIYREMGLTDQEYEMAKEALKRQPNYTETGIFSVMWSEHCSYKTSKPLLKRFPTKGKHVLQGPGEGAGVVDIGDNQAVVFKIESHNSPSAVEPFEGAATGVGGIVRDVFSMGAKPIAALNSLRFGNLDNDHTKMLFSEVVRGIASYGNVIEVPTVGGEVQFDAQYEENPLVNAMIVGLVNHEDVQKGIAAGVGNTVIYAGGDTGKDGIHGATFSSDVVDGGQEENSSAVAIGDPHIGKKLIAACLEVIHSDALVGIQDMGAAGLTSSASEMAAKAGTGIEMNLDLVPQREAGMNAYEIMLSESQERMLLVVKKGQEQEILDIFAKHDVDAAIVGEVIEDKAFRIKQHGELVADIPVSALTDDAPVYHLPSQEAAYYKKFQAIENTVPQVGDHQEMLRSLLQQPTIANKEWAYKQYDSKAQGNTIAGPGSDAAIVGIEGTDKAIAMTTDCNSRYIYLDPEVGGKIAVAEAARNLVCSGAKPLAITDGLNYGNPTSPEVFWQMEKSIDGISEACLALETPVISGNVSLYNQSKGEAILPTPIIGMVGLIENTTHVTANHFQEDGDLVYLIGETLPEFGGSELQNIVKGNYSGKAPVIDLEVEATRQQQLSDAIKQGIVQSAHDLSEGGLAVALAESTFNGQDLGVQVSLSGEATVVLFSESQSRFLVTVKEENKAQFESLISDANQIGLVTGDGKLSVNVNDKTVIDDKVAELHKLWNEAIPNLVAEKH</sequence>
<keyword evidence="3 8" id="KW-0479">Metal-binding</keyword>
<dbReference type="Gene3D" id="3.90.650.10">
    <property type="entry name" value="PurM-like C-terminal domain"/>
    <property type="match status" value="2"/>
</dbReference>
<comment type="caution">
    <text evidence="12">The sequence shown here is derived from an EMBL/GenBank/DDBJ whole genome shotgun (WGS) entry which is preliminary data.</text>
</comment>
<evidence type="ECO:0000256" key="3">
    <source>
        <dbReference type="ARBA" id="ARBA00022723"/>
    </source>
</evidence>
<feature type="binding site" evidence="8">
    <location>
        <position position="272"/>
    </location>
    <ligand>
        <name>Mg(2+)</name>
        <dbReference type="ChEBI" id="CHEBI:18420"/>
        <label>2</label>
    </ligand>
</feature>
<dbReference type="InterPro" id="IPR016188">
    <property type="entry name" value="PurM-like_N"/>
</dbReference>
<comment type="subunit">
    <text evidence="8">Monomer. Part of the FGAM synthase complex composed of 1 PurL, 1 PurQ and 2 PurS subunits.</text>
</comment>
<feature type="binding site" evidence="8">
    <location>
        <position position="97"/>
    </location>
    <ligand>
        <name>Mg(2+)</name>
        <dbReference type="ChEBI" id="CHEBI:18420"/>
        <label>1</label>
    </ligand>
</feature>
<evidence type="ECO:0000313" key="13">
    <source>
        <dbReference type="Proteomes" id="UP000257143"/>
    </source>
</evidence>
<dbReference type="GO" id="GO:0005737">
    <property type="term" value="C:cytoplasm"/>
    <property type="evidence" value="ECO:0007669"/>
    <property type="project" value="UniProtKB-SubCell"/>
</dbReference>
<feature type="binding site" evidence="8">
    <location>
        <position position="539"/>
    </location>
    <ligand>
        <name>substrate</name>
    </ligand>
</feature>
<dbReference type="InterPro" id="IPR036676">
    <property type="entry name" value="PurM-like_C_sf"/>
</dbReference>
<keyword evidence="5 8" id="KW-0658">Purine biosynthesis</keyword>
<dbReference type="Gene3D" id="3.30.1330.10">
    <property type="entry name" value="PurM-like, N-terminal domain"/>
    <property type="match status" value="2"/>
</dbReference>
<name>A0A3D8PZP8_9BACI</name>
<dbReference type="FunFam" id="3.30.1330.10:FF:000004">
    <property type="entry name" value="Phosphoribosylformylglycinamidine synthase subunit PurL"/>
    <property type="match status" value="1"/>
</dbReference>
<feature type="active site" description="Proton acceptor" evidence="8">
    <location>
        <position position="99"/>
    </location>
</feature>
<dbReference type="SUPFAM" id="SSF56042">
    <property type="entry name" value="PurM C-terminal domain-like"/>
    <property type="match status" value="2"/>
</dbReference>
<dbReference type="OrthoDB" id="9804441at2"/>
<reference evidence="13" key="1">
    <citation type="submission" date="2017-11" db="EMBL/GenBank/DDBJ databases">
        <authorList>
            <person name="Zhu W."/>
        </authorList>
    </citation>
    <scope>NUCLEOTIDE SEQUENCE [LARGE SCALE GENOMIC DNA]</scope>
    <source>
        <strain evidence="13">CAU 1183</strain>
    </source>
</reference>
<evidence type="ECO:0000256" key="4">
    <source>
        <dbReference type="ARBA" id="ARBA00022741"/>
    </source>
</evidence>
<feature type="binding site" evidence="8">
    <location>
        <position position="537"/>
    </location>
    <ligand>
        <name>Mg(2+)</name>
        <dbReference type="ChEBI" id="CHEBI:18420"/>
        <label>1</label>
    </ligand>
</feature>
<dbReference type="SUPFAM" id="SSF55326">
    <property type="entry name" value="PurM N-terminal domain-like"/>
    <property type="match status" value="2"/>
</dbReference>
<dbReference type="InterPro" id="IPR010074">
    <property type="entry name" value="PRibForGlyAmidine_synth_PurL"/>
</dbReference>
<feature type="binding site" evidence="8">
    <location>
        <begin position="316"/>
        <end position="318"/>
    </location>
    <ligand>
        <name>substrate</name>
    </ligand>
</feature>
<dbReference type="EMBL" id="PIOC01000010">
    <property type="protein sequence ID" value="RDW20215.1"/>
    <property type="molecule type" value="Genomic_DNA"/>
</dbReference>
<evidence type="ECO:0000256" key="5">
    <source>
        <dbReference type="ARBA" id="ARBA00022755"/>
    </source>
</evidence>
<feature type="domain" description="PurM-like N-terminal" evidence="9">
    <location>
        <begin position="78"/>
        <end position="193"/>
    </location>
</feature>
<dbReference type="Pfam" id="PF02769">
    <property type="entry name" value="AIRS_C"/>
    <property type="match status" value="2"/>
</dbReference>
<dbReference type="PANTHER" id="PTHR43555:SF1">
    <property type="entry name" value="PHOSPHORIBOSYLFORMYLGLYCINAMIDINE SYNTHASE SUBUNIT PURL"/>
    <property type="match status" value="1"/>
</dbReference>
<comment type="caution">
    <text evidence="8">Lacks conserved residue(s) required for the propagation of feature annotation.</text>
</comment>
<feature type="binding site" evidence="8">
    <location>
        <position position="536"/>
    </location>
    <ligand>
        <name>ATP</name>
        <dbReference type="ChEBI" id="CHEBI:30616"/>
    </ligand>
</feature>
<dbReference type="PIRSF" id="PIRSF001587">
    <property type="entry name" value="FGAM_synthase_II"/>
    <property type="match status" value="1"/>
</dbReference>
<keyword evidence="4 8" id="KW-0547">Nucleotide-binding</keyword>
<dbReference type="EC" id="6.3.5.3" evidence="8"/>
<comment type="pathway">
    <text evidence="8">Purine metabolism; IMP biosynthesis via de novo pathway; 5-amino-1-(5-phospho-D-ribosyl)imidazole from N(2)-formyl-N(1)-(5-phospho-D-ribosyl)glycinamide: step 1/2.</text>
</comment>
<dbReference type="InterPro" id="IPR036921">
    <property type="entry name" value="PurM-like_N_sf"/>
</dbReference>
<evidence type="ECO:0000256" key="7">
    <source>
        <dbReference type="ARBA" id="ARBA00022842"/>
    </source>
</evidence>
<dbReference type="AlphaFoldDB" id="A0A3D8PZP8"/>
<dbReference type="CDD" id="cd02203">
    <property type="entry name" value="PurL_repeat1"/>
    <property type="match status" value="1"/>
</dbReference>
<evidence type="ECO:0000256" key="8">
    <source>
        <dbReference type="HAMAP-Rule" id="MF_00420"/>
    </source>
</evidence>